<feature type="domain" description="FAD-binding PCMH-type" evidence="5">
    <location>
        <begin position="62"/>
        <end position="237"/>
    </location>
</feature>
<keyword evidence="2" id="KW-0285">Flavoprotein</keyword>
<dbReference type="SUPFAM" id="SSF51735">
    <property type="entry name" value="NAD(P)-binding Rossmann-fold domains"/>
    <property type="match status" value="1"/>
</dbReference>
<dbReference type="InterPro" id="IPR002347">
    <property type="entry name" value="SDR_fam"/>
</dbReference>
<dbReference type="PRINTS" id="PR00080">
    <property type="entry name" value="SDRFAMILY"/>
</dbReference>
<dbReference type="InterPro" id="IPR036318">
    <property type="entry name" value="FAD-bd_PCMH-like_sf"/>
</dbReference>
<dbReference type="OrthoDB" id="2151789at2759"/>
<keyword evidence="7" id="KW-1185">Reference proteome</keyword>
<dbReference type="GO" id="GO:0016491">
    <property type="term" value="F:oxidoreductase activity"/>
    <property type="evidence" value="ECO:0007669"/>
    <property type="project" value="UniProtKB-KW"/>
</dbReference>
<dbReference type="RefSeq" id="XP_025466827.1">
    <property type="nucleotide sequence ID" value="XM_025609212.1"/>
</dbReference>
<dbReference type="AlphaFoldDB" id="A0A317WNI3"/>
<dbReference type="PANTHER" id="PTHR42973">
    <property type="entry name" value="BINDING OXIDOREDUCTASE, PUTATIVE (AFU_ORTHOLOGUE AFUA_1G17690)-RELATED"/>
    <property type="match status" value="1"/>
</dbReference>
<evidence type="ECO:0000259" key="5">
    <source>
        <dbReference type="PROSITE" id="PS51387"/>
    </source>
</evidence>
<dbReference type="PANTHER" id="PTHR42973:SF22">
    <property type="entry name" value="FAD-BINDING PCMH-TYPE DOMAIN-CONTAINING PROTEIN-RELATED"/>
    <property type="match status" value="1"/>
</dbReference>
<dbReference type="STRING" id="1450535.A0A317WNI3"/>
<dbReference type="InterPro" id="IPR006094">
    <property type="entry name" value="Oxid_FAD_bind_N"/>
</dbReference>
<evidence type="ECO:0000256" key="4">
    <source>
        <dbReference type="ARBA" id="ARBA00023002"/>
    </source>
</evidence>
<dbReference type="PROSITE" id="PS51387">
    <property type="entry name" value="FAD_PCMH"/>
    <property type="match status" value="1"/>
</dbReference>
<name>A0A317WNI3_9EURO</name>
<evidence type="ECO:0000313" key="7">
    <source>
        <dbReference type="Proteomes" id="UP000246702"/>
    </source>
</evidence>
<keyword evidence="4" id="KW-0560">Oxidoreductase</keyword>
<protein>
    <submittedName>
        <fullName evidence="6">FAD-binding domain-containing protein</fullName>
    </submittedName>
</protein>
<evidence type="ECO:0000256" key="3">
    <source>
        <dbReference type="ARBA" id="ARBA00022827"/>
    </source>
</evidence>
<gene>
    <name evidence="6" type="ORF">BO94DRAFT_493875</name>
</gene>
<dbReference type="Gene3D" id="3.30.465.10">
    <property type="match status" value="1"/>
</dbReference>
<dbReference type="SUPFAM" id="SSF56176">
    <property type="entry name" value="FAD-binding/transporter-associated domain-like"/>
    <property type="match status" value="1"/>
</dbReference>
<evidence type="ECO:0000313" key="6">
    <source>
        <dbReference type="EMBL" id="PWY85810.1"/>
    </source>
</evidence>
<dbReference type="InterPro" id="IPR036291">
    <property type="entry name" value="NAD(P)-bd_dom_sf"/>
</dbReference>
<dbReference type="GO" id="GO:0071949">
    <property type="term" value="F:FAD binding"/>
    <property type="evidence" value="ECO:0007669"/>
    <property type="project" value="InterPro"/>
</dbReference>
<reference evidence="6 7" key="1">
    <citation type="submission" date="2016-12" db="EMBL/GenBank/DDBJ databases">
        <title>The genomes of Aspergillus section Nigri reveals drivers in fungal speciation.</title>
        <authorList>
            <consortium name="DOE Joint Genome Institute"/>
            <person name="Vesth T.C."/>
            <person name="Nybo J."/>
            <person name="Theobald S."/>
            <person name="Brandl J."/>
            <person name="Frisvad J.C."/>
            <person name="Nielsen K.F."/>
            <person name="Lyhne E.K."/>
            <person name="Kogle M.E."/>
            <person name="Kuo A."/>
            <person name="Riley R."/>
            <person name="Clum A."/>
            <person name="Nolan M."/>
            <person name="Lipzen A."/>
            <person name="Salamov A."/>
            <person name="Henrissat B."/>
            <person name="Wiebenga A."/>
            <person name="De Vries R.P."/>
            <person name="Grigoriev I.V."/>
            <person name="Mortensen U.H."/>
            <person name="Andersen M.R."/>
            <person name="Baker S.E."/>
        </authorList>
    </citation>
    <scope>NUCLEOTIDE SEQUENCE [LARGE SCALE GENOMIC DNA]</scope>
    <source>
        <strain evidence="6 7">CBS 115572</strain>
    </source>
</reference>
<dbReference type="InterPro" id="IPR016166">
    <property type="entry name" value="FAD-bd_PCMH"/>
</dbReference>
<evidence type="ECO:0000256" key="1">
    <source>
        <dbReference type="ARBA" id="ARBA00005466"/>
    </source>
</evidence>
<dbReference type="PRINTS" id="PR00081">
    <property type="entry name" value="GDHRDH"/>
</dbReference>
<accession>A0A317WNI3</accession>
<proteinExistence type="inferred from homology"/>
<dbReference type="InterPro" id="IPR050416">
    <property type="entry name" value="FAD-linked_Oxidoreductase"/>
</dbReference>
<organism evidence="6 7">
    <name type="scientific">Aspergillus sclerotioniger CBS 115572</name>
    <dbReference type="NCBI Taxonomy" id="1450535"/>
    <lineage>
        <taxon>Eukaryota</taxon>
        <taxon>Fungi</taxon>
        <taxon>Dikarya</taxon>
        <taxon>Ascomycota</taxon>
        <taxon>Pezizomycotina</taxon>
        <taxon>Eurotiomycetes</taxon>
        <taxon>Eurotiomycetidae</taxon>
        <taxon>Eurotiales</taxon>
        <taxon>Aspergillaceae</taxon>
        <taxon>Aspergillus</taxon>
        <taxon>Aspergillus subgen. Circumdati</taxon>
    </lineage>
</organism>
<dbReference type="EMBL" id="MSFK01000016">
    <property type="protein sequence ID" value="PWY85810.1"/>
    <property type="molecule type" value="Genomic_DNA"/>
</dbReference>
<dbReference type="GeneID" id="37111355"/>
<comment type="similarity">
    <text evidence="1">Belongs to the oxygen-dependent FAD-linked oxidoreductase family.</text>
</comment>
<comment type="caution">
    <text evidence="6">The sequence shown here is derived from an EMBL/GenBank/DDBJ whole genome shotgun (WGS) entry which is preliminary data.</text>
</comment>
<sequence length="743" mass="80853">MASYLLYVVGALGIWIALTQYSWQQPHATCLELSTLVEGKVFTPKTSTYKESLSSYFSFQERSLKPACIVRPTSAQDVSTIIKALATAHRKSGDKFAVRSNGQALFAGAANIHDGVTIDLRAMHGIRISEDRSTVEIESGAAWRQVFKELDPQNLTVTGGRAGAIGTGGYLLGGGLSILGPAVGWACDTVLAYEVVLASGEIVTVTKDTHRDLFLALKGGSNNFGVVTKFTMTTYPFHGLWGGFLVYPGDNIPGQLSAFSDFMAPGSFDAHADPILSFSWTSEYRVLMGANVLLYAKPEERPRSLRPFVDDVPALFSTLRTMSMLDFDNEEDSHQFPGMYTLYYTTTFAHSPTVYAPIISTFNKSIPLISSVPNMNWHLTLQPSPALKGTDNSLGLDPKDERLNVLMLIAFFPDPQHQHDVRQAAARVLDSIEEITKAAGVYRPFKYMGYADESQDVIGGYGKERKKNLQAASQNDSGIGSGLALTFHQRGYHVFATARDPTKMSSLRDLPNVTFLTLDVCQKAHIAAAVETVSDHTGKLDVLVNNAGRIHFMPILDDDLEAVRDLFETNVWGPLALTQAFAPLLIRARGTVVFMSSVSGSINVPYMGTFAASKGSLDLIAETLRLELSPFNVRVLTIVAGAVRSLGQTHFADFALPSGSLYKAVEGTVAARARGEDGVVREDQVTFCQRVVQEIMKGNGGRLWYGGSTGILRVLCAVLPQWMMDRVLSRGMGLDVLAAQNQG</sequence>
<dbReference type="Proteomes" id="UP000246702">
    <property type="component" value="Unassembled WGS sequence"/>
</dbReference>
<dbReference type="Gene3D" id="3.40.50.720">
    <property type="entry name" value="NAD(P)-binding Rossmann-like Domain"/>
    <property type="match status" value="1"/>
</dbReference>
<dbReference type="Pfam" id="PF00106">
    <property type="entry name" value="adh_short"/>
    <property type="match status" value="1"/>
</dbReference>
<dbReference type="Pfam" id="PF01565">
    <property type="entry name" value="FAD_binding_4"/>
    <property type="match status" value="1"/>
</dbReference>
<evidence type="ECO:0000256" key="2">
    <source>
        <dbReference type="ARBA" id="ARBA00022630"/>
    </source>
</evidence>
<keyword evidence="3" id="KW-0274">FAD</keyword>
<dbReference type="InterPro" id="IPR016169">
    <property type="entry name" value="FAD-bd_PCMH_sub2"/>
</dbReference>